<comment type="caution">
    <text evidence="2">The sequence shown here is derived from an EMBL/GenBank/DDBJ whole genome shotgun (WGS) entry which is preliminary data.</text>
</comment>
<sequence length="146" mass="17346">MERAGKRRMEELGQQQNIKSTDVITPAGRRDSVSRVEPAKHTRRLLVLDMNVWQSKMGMQSATARAQWEFLCNRRRLRFPRVIERIREKVPNVQRRFLGEFGLSQFRQVRDALARELLLEPVQPGCQRQSGEEKLLLFPREKYRRD</sequence>
<dbReference type="Proteomes" id="UP000646548">
    <property type="component" value="Unassembled WGS sequence"/>
</dbReference>
<accession>A0A834CT28</accession>
<reference evidence="2" key="1">
    <citation type="journal article" name="BMC Genomics">
        <title>Long-read sequencing and de novo genome assembly of marine medaka (Oryzias melastigma).</title>
        <authorList>
            <person name="Liang P."/>
            <person name="Saqib H.S.A."/>
            <person name="Ni X."/>
            <person name="Shen Y."/>
        </authorList>
    </citation>
    <scope>NUCLEOTIDE SEQUENCE</scope>
    <source>
        <strain evidence="2">Bigg-433</strain>
    </source>
</reference>
<proteinExistence type="predicted"/>
<protein>
    <submittedName>
        <fullName evidence="2">Uncharacterized protein</fullName>
    </submittedName>
</protein>
<name>A0A834CT28_ORYME</name>
<gene>
    <name evidence="2" type="ORF">FQA47_004037</name>
</gene>
<evidence type="ECO:0000256" key="1">
    <source>
        <dbReference type="SAM" id="MobiDB-lite"/>
    </source>
</evidence>
<feature type="compositionally biased region" description="Basic and acidic residues" evidence="1">
    <location>
        <begin position="1"/>
        <end position="11"/>
    </location>
</feature>
<evidence type="ECO:0000313" key="2">
    <source>
        <dbReference type="EMBL" id="KAF6732834.1"/>
    </source>
</evidence>
<feature type="compositionally biased region" description="Polar residues" evidence="1">
    <location>
        <begin position="13"/>
        <end position="23"/>
    </location>
</feature>
<dbReference type="AlphaFoldDB" id="A0A834CT28"/>
<dbReference type="EMBL" id="WKFB01000181">
    <property type="protein sequence ID" value="KAF6732834.1"/>
    <property type="molecule type" value="Genomic_DNA"/>
</dbReference>
<evidence type="ECO:0000313" key="3">
    <source>
        <dbReference type="Proteomes" id="UP000646548"/>
    </source>
</evidence>
<feature type="region of interest" description="Disordered" evidence="1">
    <location>
        <begin position="1"/>
        <end position="31"/>
    </location>
</feature>
<organism evidence="2 3">
    <name type="scientific">Oryzias melastigma</name>
    <name type="common">Marine medaka</name>
    <dbReference type="NCBI Taxonomy" id="30732"/>
    <lineage>
        <taxon>Eukaryota</taxon>
        <taxon>Metazoa</taxon>
        <taxon>Chordata</taxon>
        <taxon>Craniata</taxon>
        <taxon>Vertebrata</taxon>
        <taxon>Euteleostomi</taxon>
        <taxon>Actinopterygii</taxon>
        <taxon>Neopterygii</taxon>
        <taxon>Teleostei</taxon>
        <taxon>Neoteleostei</taxon>
        <taxon>Acanthomorphata</taxon>
        <taxon>Ovalentaria</taxon>
        <taxon>Atherinomorphae</taxon>
        <taxon>Beloniformes</taxon>
        <taxon>Adrianichthyidae</taxon>
        <taxon>Oryziinae</taxon>
        <taxon>Oryzias</taxon>
    </lineage>
</organism>